<accession>A0A2M6Z3D4</accession>
<feature type="non-terminal residue" evidence="1">
    <location>
        <position position="1"/>
    </location>
</feature>
<dbReference type="AlphaFoldDB" id="A0A2M6Z3D4"/>
<dbReference type="Proteomes" id="UP000228777">
    <property type="component" value="Unassembled WGS sequence"/>
</dbReference>
<comment type="caution">
    <text evidence="1">The sequence shown here is derived from an EMBL/GenBank/DDBJ whole genome shotgun (WGS) entry which is preliminary data.</text>
</comment>
<protein>
    <submittedName>
        <fullName evidence="1">Uncharacterized protein</fullName>
    </submittedName>
</protein>
<dbReference type="EMBL" id="PEWP01000024">
    <property type="protein sequence ID" value="PIU46921.1"/>
    <property type="molecule type" value="Genomic_DNA"/>
</dbReference>
<organism evidence="1 2">
    <name type="scientific">bacterium (Candidatus Gribaldobacteria) CG07_land_8_20_14_0_80_33_18</name>
    <dbReference type="NCBI Taxonomy" id="2014272"/>
    <lineage>
        <taxon>Bacteria</taxon>
        <taxon>Candidatus Gribaldobacteria</taxon>
    </lineage>
</organism>
<name>A0A2M6Z3D4_9BACT</name>
<proteinExistence type="predicted"/>
<reference evidence="2" key="1">
    <citation type="submission" date="2017-09" db="EMBL/GenBank/DDBJ databases">
        <title>Depth-based differentiation of microbial function through sediment-hosted aquifers and enrichment of novel symbionts in the deep terrestrial subsurface.</title>
        <authorList>
            <person name="Probst A.J."/>
            <person name="Ladd B."/>
            <person name="Jarett J.K."/>
            <person name="Geller-Mcgrath D.E."/>
            <person name="Sieber C.M.K."/>
            <person name="Emerson J.B."/>
            <person name="Anantharaman K."/>
            <person name="Thomas B.C."/>
            <person name="Malmstrom R."/>
            <person name="Stieglmeier M."/>
            <person name="Klingl A."/>
            <person name="Woyke T."/>
            <person name="Ryan C.M."/>
            <person name="Banfield J.F."/>
        </authorList>
    </citation>
    <scope>NUCLEOTIDE SEQUENCE [LARGE SCALE GENOMIC DNA]</scope>
</reference>
<feature type="non-terminal residue" evidence="1">
    <location>
        <position position="478"/>
    </location>
</feature>
<evidence type="ECO:0000313" key="2">
    <source>
        <dbReference type="Proteomes" id="UP000228777"/>
    </source>
</evidence>
<gene>
    <name evidence="1" type="ORF">COS93_01365</name>
</gene>
<sequence length="478" mass="53737">QKTAYAPGETINVEIMGTGAVKVVNVYYVKTNPDLTSTNPLFWRWDNETGSYDSVSKSWKGTITLPQQDGEYIITANITDTNGQICSGNPAYTCPGCIKGTEAKTDASGNVIEVGKYSCQGCHKVVVVDSNYGRTTGYDLKKYWNMSPGYSWNYEGENNYSGAIEKFNTRFSIEEKVNACGHTALPWRFTKNNIYGYWMPNTPQANVLGDVNLRFLLTYFQGGELWSQNSIGALYSKAYHFPSSSTNPISEIGSIYPGYNVNFRTLDTQSYAYNYFAPYLYAPNLFVPANYDFERTDMIYGSANQDMCVTVYNPNHNHYWHIAYIPDSVDTPAYKGPALRVWQVEAGLSRSADGKWSTKPEEGFNWITREDWYWAENIGIVQVDEYGGWCKDNLSACLSKDKPYSPPSKPPVQFKLTSYYIGQPLQISVSPAQVEKNGTYTLHFNNNYTGYLEAKSCVAESSCTPGQPFKWGNCDGTY</sequence>
<evidence type="ECO:0000313" key="1">
    <source>
        <dbReference type="EMBL" id="PIU46921.1"/>
    </source>
</evidence>